<gene>
    <name evidence="1" type="ORF">HINF_LOCUS15512</name>
</gene>
<evidence type="ECO:0000313" key="2">
    <source>
        <dbReference type="Proteomes" id="UP001642409"/>
    </source>
</evidence>
<protein>
    <submittedName>
        <fullName evidence="1">Hypothetical_protein</fullName>
    </submittedName>
</protein>
<evidence type="ECO:0000313" key="1">
    <source>
        <dbReference type="EMBL" id="CAL5997979.1"/>
    </source>
</evidence>
<dbReference type="Proteomes" id="UP001642409">
    <property type="component" value="Unassembled WGS sequence"/>
</dbReference>
<keyword evidence="2" id="KW-1185">Reference proteome</keyword>
<reference evidence="1 2" key="1">
    <citation type="submission" date="2024-07" db="EMBL/GenBank/DDBJ databases">
        <authorList>
            <person name="Akdeniz Z."/>
        </authorList>
    </citation>
    <scope>NUCLEOTIDE SEQUENCE [LARGE SCALE GENOMIC DNA]</scope>
</reference>
<organism evidence="1 2">
    <name type="scientific">Hexamita inflata</name>
    <dbReference type="NCBI Taxonomy" id="28002"/>
    <lineage>
        <taxon>Eukaryota</taxon>
        <taxon>Metamonada</taxon>
        <taxon>Diplomonadida</taxon>
        <taxon>Hexamitidae</taxon>
        <taxon>Hexamitinae</taxon>
        <taxon>Hexamita</taxon>
    </lineage>
</organism>
<accession>A0ABP1HMR6</accession>
<proteinExistence type="predicted"/>
<dbReference type="EMBL" id="CAXDID020000037">
    <property type="protein sequence ID" value="CAL5997979.1"/>
    <property type="molecule type" value="Genomic_DNA"/>
</dbReference>
<sequence>MIFEFLCLIHSGIYLFSCLTHIFQRKIWFSLTSGSLSTYNDDKLQRVCRCTCYELTRQFSVTRVEMGISDAECGLLTQYTIQEVRTKQMGSYYVTIASLIFYLLF</sequence>
<comment type="caution">
    <text evidence="1">The sequence shown here is derived from an EMBL/GenBank/DDBJ whole genome shotgun (WGS) entry which is preliminary data.</text>
</comment>
<name>A0ABP1HMR6_9EUKA</name>